<evidence type="ECO:0000313" key="3">
    <source>
        <dbReference type="Proteomes" id="UP001139353"/>
    </source>
</evidence>
<keyword evidence="1" id="KW-0732">Signal</keyword>
<comment type="caution">
    <text evidence="2">The sequence shown here is derived from an EMBL/GenBank/DDBJ whole genome shotgun (WGS) entry which is preliminary data.</text>
</comment>
<accession>A0A9X1YH68</accession>
<dbReference type="PROSITE" id="PS51257">
    <property type="entry name" value="PROKAR_LIPOPROTEIN"/>
    <property type="match status" value="1"/>
</dbReference>
<feature type="chain" id="PRO_5040842105" description="Lipoprotein" evidence="1">
    <location>
        <begin position="27"/>
        <end position="140"/>
    </location>
</feature>
<evidence type="ECO:0000256" key="1">
    <source>
        <dbReference type="SAM" id="SignalP"/>
    </source>
</evidence>
<feature type="signal peptide" evidence="1">
    <location>
        <begin position="1"/>
        <end position="26"/>
    </location>
</feature>
<sequence>MRPTHRFPAAAGVLVLAMLAAGCATAPSGHDAYEKALAQWQGAPEETLRERWGKPVSEEQIDHGKWLTYFVNNGTAPAPTVSFSIGGFGFGGGRTSVGGGVGVTTPIGQPTTIGCTTRFLVENGKVTTWNFEGPGCGSTG</sequence>
<dbReference type="EMBL" id="JAJLJH010000002">
    <property type="protein sequence ID" value="MCK9686249.1"/>
    <property type="molecule type" value="Genomic_DNA"/>
</dbReference>
<reference evidence="2" key="1">
    <citation type="submission" date="2021-11" db="EMBL/GenBank/DDBJ databases">
        <title>BS-T2-15 a new species belonging to the Comamonadaceae family isolated from the soil of a French oak forest.</title>
        <authorList>
            <person name="Mieszkin S."/>
            <person name="Alain K."/>
        </authorList>
    </citation>
    <scope>NUCLEOTIDE SEQUENCE</scope>
    <source>
        <strain evidence="2">BS-T2-15</strain>
    </source>
</reference>
<keyword evidence="3" id="KW-1185">Reference proteome</keyword>
<proteinExistence type="predicted"/>
<dbReference type="Proteomes" id="UP001139353">
    <property type="component" value="Unassembled WGS sequence"/>
</dbReference>
<evidence type="ECO:0008006" key="4">
    <source>
        <dbReference type="Google" id="ProtNLM"/>
    </source>
</evidence>
<evidence type="ECO:0000313" key="2">
    <source>
        <dbReference type="EMBL" id="MCK9686249.1"/>
    </source>
</evidence>
<protein>
    <recommendedName>
        <fullName evidence="4">Lipoprotein</fullName>
    </recommendedName>
</protein>
<dbReference type="AlphaFoldDB" id="A0A9X1YH68"/>
<gene>
    <name evidence="2" type="ORF">LPC04_11080</name>
</gene>
<name>A0A9X1YH68_9BURK</name>
<organism evidence="2 3">
    <name type="scientific">Scleromatobacter humisilvae</name>
    <dbReference type="NCBI Taxonomy" id="2897159"/>
    <lineage>
        <taxon>Bacteria</taxon>
        <taxon>Pseudomonadati</taxon>
        <taxon>Pseudomonadota</taxon>
        <taxon>Betaproteobacteria</taxon>
        <taxon>Burkholderiales</taxon>
        <taxon>Sphaerotilaceae</taxon>
        <taxon>Scleromatobacter</taxon>
    </lineage>
</organism>
<dbReference type="RefSeq" id="WP_275682277.1">
    <property type="nucleotide sequence ID" value="NZ_JAJLJH010000002.1"/>
</dbReference>